<feature type="domain" description="FAD-binding PCMH-type" evidence="1">
    <location>
        <begin position="1"/>
        <end position="110"/>
    </location>
</feature>
<dbReference type="InterPro" id="IPR002346">
    <property type="entry name" value="Mopterin_DH_FAD-bd"/>
</dbReference>
<dbReference type="InterPro" id="IPR051312">
    <property type="entry name" value="Diverse_Substr_Oxidored"/>
</dbReference>
<dbReference type="Proteomes" id="UP000231493">
    <property type="component" value="Unassembled WGS sequence"/>
</dbReference>
<dbReference type="PANTHER" id="PTHR42659:SF9">
    <property type="entry name" value="XANTHINE DEHYDROGENASE FAD-BINDING SUBUNIT XDHB-RELATED"/>
    <property type="match status" value="1"/>
</dbReference>
<dbReference type="SUPFAM" id="SSF56176">
    <property type="entry name" value="FAD-binding/transporter-associated domain-like"/>
    <property type="match status" value="1"/>
</dbReference>
<organism evidence="2 3">
    <name type="scientific">Candidatus Infernicultor aquiphilus</name>
    <dbReference type="NCBI Taxonomy" id="1805029"/>
    <lineage>
        <taxon>Bacteria</taxon>
        <taxon>Pseudomonadati</taxon>
        <taxon>Atribacterota</taxon>
        <taxon>Candidatus Phoenicimicrobiia</taxon>
        <taxon>Candidatus Pheonicimicrobiales</taxon>
        <taxon>Candidatus Phoenicimicrobiaceae</taxon>
        <taxon>Candidatus Infernicultor</taxon>
    </lineage>
</organism>
<dbReference type="Gene3D" id="3.30.390.50">
    <property type="entry name" value="CO dehydrogenase flavoprotein, C-terminal domain"/>
    <property type="match status" value="1"/>
</dbReference>
<accession>A0A2M7K8A9</accession>
<dbReference type="AlphaFoldDB" id="A0A2M7K8A9"/>
<evidence type="ECO:0000313" key="3">
    <source>
        <dbReference type="Proteomes" id="UP000231493"/>
    </source>
</evidence>
<evidence type="ECO:0000259" key="1">
    <source>
        <dbReference type="PROSITE" id="PS51387"/>
    </source>
</evidence>
<dbReference type="Pfam" id="PF03450">
    <property type="entry name" value="CO_deh_flav_C"/>
    <property type="match status" value="1"/>
</dbReference>
<dbReference type="PROSITE" id="PS51387">
    <property type="entry name" value="FAD_PCMH"/>
    <property type="match status" value="1"/>
</dbReference>
<dbReference type="InterPro" id="IPR036683">
    <property type="entry name" value="CO_DH_flav_C_dom_sf"/>
</dbReference>
<comment type="caution">
    <text evidence="2">The sequence shown here is derived from an EMBL/GenBank/DDBJ whole genome shotgun (WGS) entry which is preliminary data.</text>
</comment>
<dbReference type="PANTHER" id="PTHR42659">
    <property type="entry name" value="XANTHINE DEHYDROGENASE SUBUNIT C-RELATED"/>
    <property type="match status" value="1"/>
</dbReference>
<name>A0A2M7K8A9_9BACT</name>
<gene>
    <name evidence="2" type="ORF">COZ58_04260</name>
</gene>
<dbReference type="GO" id="GO:0016491">
    <property type="term" value="F:oxidoreductase activity"/>
    <property type="evidence" value="ECO:0007669"/>
    <property type="project" value="InterPro"/>
</dbReference>
<dbReference type="InterPro" id="IPR016169">
    <property type="entry name" value="FAD-bd_PCMH_sub2"/>
</dbReference>
<evidence type="ECO:0000313" key="2">
    <source>
        <dbReference type="EMBL" id="PIX34359.1"/>
    </source>
</evidence>
<proteinExistence type="predicted"/>
<feature type="non-terminal residue" evidence="2">
    <location>
        <position position="1"/>
    </location>
</feature>
<sequence>DGLKIGAVTSLSQVEKSEEVRTRYLALSEAIKAMAAPAIRNMGSIAGNLCNASPAADTAPPLMIYGAEVKLVSKRGERQVAVEDFLIGPGKTVISSDELLIQIDIPALDKNTGSSFLKISRVKADLSKINIAVYLKREDKVCRDCKIVFGAVAERPIRAKGAENMLINQPLTPALLTKVAQRSAEEIRPINDVRSTAEYRSKVAKVLTEEAVKLAWERAGGELKI</sequence>
<dbReference type="EMBL" id="PFIP01000081">
    <property type="protein sequence ID" value="PIX34359.1"/>
    <property type="molecule type" value="Genomic_DNA"/>
</dbReference>
<dbReference type="InterPro" id="IPR016166">
    <property type="entry name" value="FAD-bd_PCMH"/>
</dbReference>
<dbReference type="GO" id="GO:0071949">
    <property type="term" value="F:FAD binding"/>
    <property type="evidence" value="ECO:0007669"/>
    <property type="project" value="InterPro"/>
</dbReference>
<dbReference type="InterPro" id="IPR005107">
    <property type="entry name" value="CO_DH_flav_C"/>
</dbReference>
<protein>
    <submittedName>
        <fullName evidence="2">Xanthine dehydrogenase family protein subunit M</fullName>
    </submittedName>
</protein>
<dbReference type="SUPFAM" id="SSF55447">
    <property type="entry name" value="CO dehydrogenase flavoprotein C-terminal domain-like"/>
    <property type="match status" value="1"/>
</dbReference>
<dbReference type="InterPro" id="IPR036318">
    <property type="entry name" value="FAD-bd_PCMH-like_sf"/>
</dbReference>
<dbReference type="Gene3D" id="3.30.465.10">
    <property type="match status" value="1"/>
</dbReference>
<dbReference type="SMART" id="SM01092">
    <property type="entry name" value="CO_deh_flav_C"/>
    <property type="match status" value="1"/>
</dbReference>
<reference evidence="3" key="1">
    <citation type="submission" date="2017-09" db="EMBL/GenBank/DDBJ databases">
        <title>Depth-based differentiation of microbial function through sediment-hosted aquifers and enrichment of novel symbionts in the deep terrestrial subsurface.</title>
        <authorList>
            <person name="Probst A.J."/>
            <person name="Ladd B."/>
            <person name="Jarett J.K."/>
            <person name="Geller-Mcgrath D.E."/>
            <person name="Sieber C.M."/>
            <person name="Emerson J.B."/>
            <person name="Anantharaman K."/>
            <person name="Thomas B.C."/>
            <person name="Malmstrom R."/>
            <person name="Stieglmeier M."/>
            <person name="Klingl A."/>
            <person name="Woyke T."/>
            <person name="Ryan C.M."/>
            <person name="Banfield J.F."/>
        </authorList>
    </citation>
    <scope>NUCLEOTIDE SEQUENCE [LARGE SCALE GENOMIC DNA]</scope>
</reference>
<dbReference type="Pfam" id="PF00941">
    <property type="entry name" value="FAD_binding_5"/>
    <property type="match status" value="1"/>
</dbReference>